<dbReference type="EMBL" id="KQ947404">
    <property type="protein sequence ID" value="KUJ24303.1"/>
    <property type="molecule type" value="Genomic_DNA"/>
</dbReference>
<dbReference type="PANTHER" id="PTHR35802">
    <property type="entry name" value="PROTEASE SYNTHASE AND SPORULATION PROTEIN PAI 2"/>
    <property type="match status" value="1"/>
</dbReference>
<evidence type="ECO:0000256" key="1">
    <source>
        <dbReference type="SAM" id="MobiDB-lite"/>
    </source>
</evidence>
<protein>
    <recommendedName>
        <fullName evidence="4">Transcriptional regulator</fullName>
    </recommendedName>
</protein>
<dbReference type="AlphaFoldDB" id="A0A194XVQ4"/>
<dbReference type="PANTHER" id="PTHR35802:SF1">
    <property type="entry name" value="PROTEASE SYNTHASE AND SPORULATION PROTEIN PAI 2"/>
    <property type="match status" value="1"/>
</dbReference>
<accession>A0A194XVQ4</accession>
<evidence type="ECO:0000313" key="2">
    <source>
        <dbReference type="EMBL" id="KUJ24303.1"/>
    </source>
</evidence>
<evidence type="ECO:0008006" key="4">
    <source>
        <dbReference type="Google" id="ProtNLM"/>
    </source>
</evidence>
<evidence type="ECO:0000313" key="3">
    <source>
        <dbReference type="Proteomes" id="UP000070700"/>
    </source>
</evidence>
<organism evidence="2 3">
    <name type="scientific">Mollisia scopiformis</name>
    <name type="common">Conifer needle endophyte fungus</name>
    <name type="synonym">Phialocephala scopiformis</name>
    <dbReference type="NCBI Taxonomy" id="149040"/>
    <lineage>
        <taxon>Eukaryota</taxon>
        <taxon>Fungi</taxon>
        <taxon>Dikarya</taxon>
        <taxon>Ascomycota</taxon>
        <taxon>Pezizomycotina</taxon>
        <taxon>Leotiomycetes</taxon>
        <taxon>Helotiales</taxon>
        <taxon>Mollisiaceae</taxon>
        <taxon>Mollisia</taxon>
    </lineage>
</organism>
<gene>
    <name evidence="2" type="ORF">LY89DRAFT_679465</name>
</gene>
<dbReference type="Pfam" id="PF04299">
    <property type="entry name" value="FMN_bind_2"/>
    <property type="match status" value="1"/>
</dbReference>
<dbReference type="OrthoDB" id="2101473at2759"/>
<dbReference type="Proteomes" id="UP000070700">
    <property type="component" value="Unassembled WGS sequence"/>
</dbReference>
<dbReference type="RefSeq" id="XP_018078658.1">
    <property type="nucleotide sequence ID" value="XM_018213878.1"/>
</dbReference>
<dbReference type="InterPro" id="IPR007396">
    <property type="entry name" value="TR_PAI2-type"/>
</dbReference>
<dbReference type="GeneID" id="28823604"/>
<reference evidence="2 3" key="1">
    <citation type="submission" date="2015-10" db="EMBL/GenBank/DDBJ databases">
        <title>Full genome of DAOMC 229536 Phialocephala scopiformis, a fungal endophyte of spruce producing the potent anti-insectan compound rugulosin.</title>
        <authorList>
            <consortium name="DOE Joint Genome Institute"/>
            <person name="Walker A.K."/>
            <person name="Frasz S.L."/>
            <person name="Seifert K.A."/>
            <person name="Miller J.D."/>
            <person name="Mondo S.J."/>
            <person name="Labutti K."/>
            <person name="Lipzen A."/>
            <person name="Dockter R."/>
            <person name="Kennedy M."/>
            <person name="Grigoriev I.V."/>
            <person name="Spatafora J.W."/>
        </authorList>
    </citation>
    <scope>NUCLEOTIDE SEQUENCE [LARGE SCALE GENOMIC DNA]</scope>
    <source>
        <strain evidence="2 3">CBS 120377</strain>
    </source>
</reference>
<sequence>MYFRPVHTDLHLPTLYKFIQTNPLGILTTAIPSSKYNTIQSSHIPWILDLPPPSDPDPDPDSPPPNARLRGHMALANPHVKALIEAATASGSNTLTEDVMILFNGPAHHYITPKFYVETKPATGKVVPTWNYTAVQVYGTATVHFDTSMPETGTFISMAIADLSRQSEEGIFGFDGKEGRPGPWSVGEAPEAYVALLSRAIVGVEVEVKSVAGKFKMNQELGVGDRVGVIEGFEKLGTDLGREMARTVRERGELKDRLALESKA</sequence>
<dbReference type="KEGG" id="psco:LY89DRAFT_679465"/>
<dbReference type="Gene3D" id="2.30.110.10">
    <property type="entry name" value="Electron Transport, Fmn-binding Protein, Chain A"/>
    <property type="match status" value="1"/>
</dbReference>
<feature type="compositionally biased region" description="Pro residues" evidence="1">
    <location>
        <begin position="50"/>
        <end position="66"/>
    </location>
</feature>
<name>A0A194XVQ4_MOLSC</name>
<dbReference type="InParanoid" id="A0A194XVQ4"/>
<dbReference type="InterPro" id="IPR012349">
    <property type="entry name" value="Split_barrel_FMN-bd"/>
</dbReference>
<keyword evidence="3" id="KW-1185">Reference proteome</keyword>
<proteinExistence type="predicted"/>
<feature type="region of interest" description="Disordered" evidence="1">
    <location>
        <begin position="49"/>
        <end position="68"/>
    </location>
</feature>
<dbReference type="SUPFAM" id="SSF50475">
    <property type="entry name" value="FMN-binding split barrel"/>
    <property type="match status" value="1"/>
</dbReference>